<gene>
    <name evidence="1" type="ORF">SAMN02745150_00220</name>
</gene>
<evidence type="ECO:0000313" key="2">
    <source>
        <dbReference type="Proteomes" id="UP000240042"/>
    </source>
</evidence>
<proteinExistence type="predicted"/>
<protein>
    <submittedName>
        <fullName evidence="1">Uncharacterized protein</fullName>
    </submittedName>
</protein>
<accession>A0A1I1D249</accession>
<dbReference type="EMBL" id="FOKY01000001">
    <property type="protein sequence ID" value="SFB68857.1"/>
    <property type="molecule type" value="Genomic_DNA"/>
</dbReference>
<name>A0A1I1D249_BREAD</name>
<dbReference type="STRING" id="34097.SAMN02745150_00220"/>
<dbReference type="Proteomes" id="UP000240042">
    <property type="component" value="Unassembled WGS sequence"/>
</dbReference>
<organism evidence="1 2">
    <name type="scientific">Brevinema andersonii</name>
    <dbReference type="NCBI Taxonomy" id="34097"/>
    <lineage>
        <taxon>Bacteria</taxon>
        <taxon>Pseudomonadati</taxon>
        <taxon>Spirochaetota</taxon>
        <taxon>Spirochaetia</taxon>
        <taxon>Brevinematales</taxon>
        <taxon>Brevinemataceae</taxon>
        <taxon>Brevinema</taxon>
    </lineage>
</organism>
<reference evidence="2" key="1">
    <citation type="submission" date="2016-10" db="EMBL/GenBank/DDBJ databases">
        <authorList>
            <person name="Varghese N."/>
            <person name="Submissions S."/>
        </authorList>
    </citation>
    <scope>NUCLEOTIDE SEQUENCE [LARGE SCALE GENOMIC DNA]</scope>
    <source>
        <strain evidence="2">ATCC 43811</strain>
    </source>
</reference>
<sequence length="198" mass="22852">MCGLFLDTYLVNQENFFTIVHLLHYAENIRTLPLEGYGYCCCSDSSSKNFCFSEAEQLIKIIIYFGTAHNGAAEFFKTKGFYERYKDTLYRYVPPFYKNILLQVSSLPSDKFVHCLPYLQESFSFHQHQLEIQHNMYQKTSLLPDYSLSLIIRLDSALYDDTDLRELIENFPECEVIVVCGGGKSKQLAGKIISATRV</sequence>
<evidence type="ECO:0000313" key="1">
    <source>
        <dbReference type="EMBL" id="SFB68857.1"/>
    </source>
</evidence>
<dbReference type="AlphaFoldDB" id="A0A1I1D249"/>
<keyword evidence="2" id="KW-1185">Reference proteome</keyword>